<evidence type="ECO:0000313" key="11">
    <source>
        <dbReference type="Proteomes" id="UP000433493"/>
    </source>
</evidence>
<dbReference type="Gene3D" id="3.30.420.10">
    <property type="entry name" value="Ribonuclease H-like superfamily/Ribonuclease H"/>
    <property type="match status" value="1"/>
</dbReference>
<proteinExistence type="inferred from homology"/>
<comment type="caution">
    <text evidence="10">The sequence shown here is derived from an EMBL/GenBank/DDBJ whole genome shotgun (WGS) entry which is preliminary data.</text>
</comment>
<name>A0A7J5BEG9_9MICO</name>
<dbReference type="GO" id="GO:0046872">
    <property type="term" value="F:metal ion binding"/>
    <property type="evidence" value="ECO:0007669"/>
    <property type="project" value="UniProtKB-KW"/>
</dbReference>
<evidence type="ECO:0000256" key="8">
    <source>
        <dbReference type="SAM" id="MobiDB-lite"/>
    </source>
</evidence>
<comment type="similarity">
    <text evidence="2">Belongs to the RNase H family.</text>
</comment>
<evidence type="ECO:0000313" key="10">
    <source>
        <dbReference type="EMBL" id="KAB1644044.1"/>
    </source>
</evidence>
<dbReference type="Proteomes" id="UP000433493">
    <property type="component" value="Unassembled WGS sequence"/>
</dbReference>
<dbReference type="SUPFAM" id="SSF53098">
    <property type="entry name" value="Ribonuclease H-like"/>
    <property type="match status" value="1"/>
</dbReference>
<dbReference type="InterPro" id="IPR002156">
    <property type="entry name" value="RNaseH_domain"/>
</dbReference>
<dbReference type="PROSITE" id="PS50879">
    <property type="entry name" value="RNASE_H_1"/>
    <property type="match status" value="1"/>
</dbReference>
<dbReference type="InterPro" id="IPR012337">
    <property type="entry name" value="RNaseH-like_sf"/>
</dbReference>
<dbReference type="OrthoDB" id="7845843at2"/>
<reference evidence="10 11" key="1">
    <citation type="submission" date="2019-09" db="EMBL/GenBank/DDBJ databases">
        <title>Phylogeny of genus Pseudoclavibacter and closely related genus.</title>
        <authorList>
            <person name="Li Y."/>
        </authorList>
    </citation>
    <scope>NUCLEOTIDE SEQUENCE [LARGE SCALE GENOMIC DNA]</scope>
    <source>
        <strain evidence="10 11">KCTC 13959</strain>
    </source>
</reference>
<dbReference type="InterPro" id="IPR050092">
    <property type="entry name" value="RNase_H"/>
</dbReference>
<keyword evidence="4" id="KW-0540">Nuclease</keyword>
<protein>
    <recommendedName>
        <fullName evidence="3">ribonuclease H</fullName>
        <ecNumber evidence="3">3.1.26.4</ecNumber>
    </recommendedName>
</protein>
<keyword evidence="5" id="KW-0479">Metal-binding</keyword>
<evidence type="ECO:0000259" key="9">
    <source>
        <dbReference type="PROSITE" id="PS50879"/>
    </source>
</evidence>
<evidence type="ECO:0000256" key="6">
    <source>
        <dbReference type="ARBA" id="ARBA00022759"/>
    </source>
</evidence>
<dbReference type="PANTHER" id="PTHR10642:SF26">
    <property type="entry name" value="RIBONUCLEASE H1"/>
    <property type="match status" value="1"/>
</dbReference>
<dbReference type="EMBL" id="WBKB01000002">
    <property type="protein sequence ID" value="KAB1644044.1"/>
    <property type="molecule type" value="Genomic_DNA"/>
</dbReference>
<evidence type="ECO:0000256" key="4">
    <source>
        <dbReference type="ARBA" id="ARBA00022722"/>
    </source>
</evidence>
<dbReference type="AlphaFoldDB" id="A0A7J5BEG9"/>
<evidence type="ECO:0000256" key="3">
    <source>
        <dbReference type="ARBA" id="ARBA00012180"/>
    </source>
</evidence>
<keyword evidence="7" id="KW-0378">Hydrolase</keyword>
<keyword evidence="11" id="KW-1185">Reference proteome</keyword>
<dbReference type="GO" id="GO:0004523">
    <property type="term" value="F:RNA-DNA hybrid ribonuclease activity"/>
    <property type="evidence" value="ECO:0007669"/>
    <property type="project" value="UniProtKB-EC"/>
</dbReference>
<organism evidence="10 11">
    <name type="scientific">Gulosibacter chungangensis</name>
    <dbReference type="NCBI Taxonomy" id="979746"/>
    <lineage>
        <taxon>Bacteria</taxon>
        <taxon>Bacillati</taxon>
        <taxon>Actinomycetota</taxon>
        <taxon>Actinomycetes</taxon>
        <taxon>Micrococcales</taxon>
        <taxon>Microbacteriaceae</taxon>
        <taxon>Gulosibacter</taxon>
    </lineage>
</organism>
<dbReference type="Pfam" id="PF00075">
    <property type="entry name" value="RNase_H"/>
    <property type="match status" value="1"/>
</dbReference>
<evidence type="ECO:0000256" key="5">
    <source>
        <dbReference type="ARBA" id="ARBA00022723"/>
    </source>
</evidence>
<feature type="domain" description="RNase H type-1" evidence="9">
    <location>
        <begin position="5"/>
        <end position="144"/>
    </location>
</feature>
<feature type="region of interest" description="Disordered" evidence="8">
    <location>
        <begin position="160"/>
        <end position="193"/>
    </location>
</feature>
<dbReference type="PANTHER" id="PTHR10642">
    <property type="entry name" value="RIBONUCLEASE H1"/>
    <property type="match status" value="1"/>
</dbReference>
<evidence type="ECO:0000256" key="2">
    <source>
        <dbReference type="ARBA" id="ARBA00005300"/>
    </source>
</evidence>
<gene>
    <name evidence="10" type="ORF">F8O05_04430</name>
</gene>
<dbReference type="InterPro" id="IPR036397">
    <property type="entry name" value="RNaseH_sf"/>
</dbReference>
<sequence length="264" mass="28020">MRSKMTSPLVVGTDGSAVPNPGPCGCAWVAEDGRWGAEHLGQGTNNIGELTAILRAIQANPNQPLHVLADSQYAINSVTTWGPAWRRKGVTGKKNMELIFEIIDLVEARRATVPVTFEWVRAHDRSNSTPLNSLADEYANAASKRDFGAQTGVIENIAERSAAAAARQPSSSGTSRTSGGDGSGDNGAAKRSTGKWATMTELGKPLGLSAVQVGKILTNAGLRDGSLATDAAVADGLARHRKMKSGTEFSVWDRKRVTEILRQQ</sequence>
<comment type="catalytic activity">
    <reaction evidence="1">
        <text>Endonucleolytic cleavage to 5'-phosphomonoester.</text>
        <dbReference type="EC" id="3.1.26.4"/>
    </reaction>
</comment>
<dbReference type="GO" id="GO:0003676">
    <property type="term" value="F:nucleic acid binding"/>
    <property type="evidence" value="ECO:0007669"/>
    <property type="project" value="InterPro"/>
</dbReference>
<feature type="compositionally biased region" description="Low complexity" evidence="8">
    <location>
        <begin position="160"/>
        <end position="178"/>
    </location>
</feature>
<evidence type="ECO:0000256" key="1">
    <source>
        <dbReference type="ARBA" id="ARBA00000077"/>
    </source>
</evidence>
<accession>A0A7J5BEG9</accession>
<evidence type="ECO:0000256" key="7">
    <source>
        <dbReference type="ARBA" id="ARBA00022801"/>
    </source>
</evidence>
<dbReference type="GO" id="GO:0043137">
    <property type="term" value="P:DNA replication, removal of RNA primer"/>
    <property type="evidence" value="ECO:0007669"/>
    <property type="project" value="TreeGrafter"/>
</dbReference>
<keyword evidence="6" id="KW-0255">Endonuclease</keyword>
<dbReference type="EC" id="3.1.26.4" evidence="3"/>